<proteinExistence type="predicted"/>
<dbReference type="RefSeq" id="WP_217997584.1">
    <property type="nucleotide sequence ID" value="NZ_BCNT01000009.1"/>
</dbReference>
<reference evidence="3" key="1">
    <citation type="journal article" date="2019" name="Int. J. Syst. Evol. Microbiol.">
        <title>The Global Catalogue of Microorganisms (GCM) 10K type strain sequencing project: providing services to taxonomists for standard genome sequencing and annotation.</title>
        <authorList>
            <consortium name="The Broad Institute Genomics Platform"/>
            <consortium name="The Broad Institute Genome Sequencing Center for Infectious Disease"/>
            <person name="Wu L."/>
            <person name="Ma J."/>
        </authorList>
    </citation>
    <scope>NUCLEOTIDE SEQUENCE [LARGE SCALE GENOMIC DNA]</scope>
    <source>
        <strain evidence="3">TISTR 1906</strain>
    </source>
</reference>
<evidence type="ECO:0000313" key="2">
    <source>
        <dbReference type="EMBL" id="MFD2756063.1"/>
    </source>
</evidence>
<feature type="chain" id="PRO_5046676610" evidence="1">
    <location>
        <begin position="24"/>
        <end position="233"/>
    </location>
</feature>
<comment type="caution">
    <text evidence="2">The sequence shown here is derived from an EMBL/GenBank/DDBJ whole genome shotgun (WGS) entry which is preliminary data.</text>
</comment>
<feature type="signal peptide" evidence="1">
    <location>
        <begin position="1"/>
        <end position="23"/>
    </location>
</feature>
<keyword evidence="1" id="KW-0732">Signal</keyword>
<keyword evidence="3" id="KW-1185">Reference proteome</keyword>
<organism evidence="2 3">
    <name type="scientific">Comamonas terrae</name>
    <dbReference type="NCBI Taxonomy" id="673548"/>
    <lineage>
        <taxon>Bacteria</taxon>
        <taxon>Pseudomonadati</taxon>
        <taxon>Pseudomonadota</taxon>
        <taxon>Betaproteobacteria</taxon>
        <taxon>Burkholderiales</taxon>
        <taxon>Comamonadaceae</taxon>
        <taxon>Comamonas</taxon>
    </lineage>
</organism>
<sequence length="233" mass="25134">MQNANRTTGLACCLTAACLCAGAAQPVAPSSEPSMPVTAAGLRDWIGQMKDNRGLPYLIIDKRSARMWIYDRSGQLVESSAVLLGSAIGDDSVPGIGARPLAQIKPSERTTPAGRFYLEKGTNSEGEGVFWVDYDAAVSLHRVRPGAPGDRRLQRLASATASDNRISYGCVNVPIAVFNRSVHALFQQRGGYAYILPENSNIQHAFPFLTPLARRQDSKAKPAQPPPSWKLSP</sequence>
<gene>
    <name evidence="2" type="ORF">ACFSW6_18495</name>
</gene>
<dbReference type="PROSITE" id="PS51257">
    <property type="entry name" value="PROKAR_LIPOPROTEIN"/>
    <property type="match status" value="1"/>
</dbReference>
<dbReference type="EMBL" id="JBHUMV010000009">
    <property type="protein sequence ID" value="MFD2756063.1"/>
    <property type="molecule type" value="Genomic_DNA"/>
</dbReference>
<evidence type="ECO:0000256" key="1">
    <source>
        <dbReference type="SAM" id="SignalP"/>
    </source>
</evidence>
<evidence type="ECO:0000313" key="3">
    <source>
        <dbReference type="Proteomes" id="UP001597463"/>
    </source>
</evidence>
<accession>A0ABW5URJ9</accession>
<protein>
    <submittedName>
        <fullName evidence="2">L,D-transpeptidase</fullName>
    </submittedName>
</protein>
<dbReference type="Proteomes" id="UP001597463">
    <property type="component" value="Unassembled WGS sequence"/>
</dbReference>
<name>A0ABW5URJ9_9BURK</name>